<dbReference type="Pfam" id="PF02033">
    <property type="entry name" value="RBFA"/>
    <property type="match status" value="1"/>
</dbReference>
<dbReference type="AlphaFoldDB" id="A0A1G4GA79"/>
<dbReference type="InterPro" id="IPR000238">
    <property type="entry name" value="RbfA"/>
</dbReference>
<dbReference type="EMBL" id="LT608328">
    <property type="protein sequence ID" value="SCM59459.1"/>
    <property type="molecule type" value="Genomic_DNA"/>
</dbReference>
<dbReference type="RefSeq" id="WP_071137747.1">
    <property type="nucleotide sequence ID" value="NZ_DUQN01000116.1"/>
</dbReference>
<comment type="subunit">
    <text evidence="2">Monomer. Binds 30S ribosomal subunits, but not 50S ribosomal subunits or 70S ribosomes.</text>
</comment>
<name>A0A1G4GA79_9BACT</name>
<keyword evidence="2" id="KW-0963">Cytoplasm</keyword>
<dbReference type="InterPro" id="IPR023799">
    <property type="entry name" value="RbfA_dom_sf"/>
</dbReference>
<evidence type="ECO:0000313" key="3">
    <source>
        <dbReference type="EMBL" id="SCM59459.1"/>
    </source>
</evidence>
<dbReference type="Gene3D" id="3.30.300.20">
    <property type="match status" value="1"/>
</dbReference>
<dbReference type="GO" id="GO:0005829">
    <property type="term" value="C:cytosol"/>
    <property type="evidence" value="ECO:0007669"/>
    <property type="project" value="TreeGrafter"/>
</dbReference>
<keyword evidence="1 2" id="KW-0690">Ribosome biogenesis</keyword>
<protein>
    <recommendedName>
        <fullName evidence="2">Ribosome-binding factor A</fullName>
    </recommendedName>
</protein>
<dbReference type="HAMAP" id="MF_00003">
    <property type="entry name" value="RbfA"/>
    <property type="match status" value="1"/>
</dbReference>
<proteinExistence type="inferred from homology"/>
<organism evidence="3 4">
    <name type="scientific">Petrimonas mucosa</name>
    <dbReference type="NCBI Taxonomy" id="1642646"/>
    <lineage>
        <taxon>Bacteria</taxon>
        <taxon>Pseudomonadati</taxon>
        <taxon>Bacteroidota</taxon>
        <taxon>Bacteroidia</taxon>
        <taxon>Bacteroidales</taxon>
        <taxon>Dysgonomonadaceae</taxon>
        <taxon>Petrimonas</taxon>
    </lineage>
</organism>
<keyword evidence="4" id="KW-1185">Reference proteome</keyword>
<comment type="similarity">
    <text evidence="2">Belongs to the RbfA family.</text>
</comment>
<dbReference type="GO" id="GO:0043024">
    <property type="term" value="F:ribosomal small subunit binding"/>
    <property type="evidence" value="ECO:0007669"/>
    <property type="project" value="TreeGrafter"/>
</dbReference>
<dbReference type="Proteomes" id="UP000178485">
    <property type="component" value="Chromosome i"/>
</dbReference>
<dbReference type="STRING" id="1642646.ING2E5A_2663"/>
<gene>
    <name evidence="2 3" type="primary">rbfA</name>
    <name evidence="3" type="ORF">ING2E5A_2663</name>
</gene>
<dbReference type="PANTHER" id="PTHR33515">
    <property type="entry name" value="RIBOSOME-BINDING FACTOR A, CHLOROPLASTIC-RELATED"/>
    <property type="match status" value="1"/>
</dbReference>
<dbReference type="NCBIfam" id="TIGR00082">
    <property type="entry name" value="rbfA"/>
    <property type="match status" value="1"/>
</dbReference>
<reference evidence="3 4" key="1">
    <citation type="submission" date="2016-08" db="EMBL/GenBank/DDBJ databases">
        <authorList>
            <person name="Seilhamer J.J."/>
        </authorList>
    </citation>
    <scope>NUCLEOTIDE SEQUENCE [LARGE SCALE GENOMIC DNA]</scope>
    <source>
        <strain evidence="3">ING2-E5A</strain>
    </source>
</reference>
<comment type="subcellular location">
    <subcellularLocation>
        <location evidence="2">Cytoplasm</location>
    </subcellularLocation>
</comment>
<dbReference type="InterPro" id="IPR015946">
    <property type="entry name" value="KH_dom-like_a/b"/>
</dbReference>
<evidence type="ECO:0000256" key="1">
    <source>
        <dbReference type="ARBA" id="ARBA00022517"/>
    </source>
</evidence>
<dbReference type="GO" id="GO:0030490">
    <property type="term" value="P:maturation of SSU-rRNA"/>
    <property type="evidence" value="ECO:0007669"/>
    <property type="project" value="UniProtKB-UniRule"/>
</dbReference>
<sequence>MESNRLQKVNRLIQKELGEIFLMETKKMPGVLVSVTHVRVTPDLGMAHTYLSIFPSERGNEIVQNVNDNVKSVRFALGKRIGKQLRIVPELVFHLDDSLDYIDNIDKLLK</sequence>
<comment type="function">
    <text evidence="2">One of several proteins that assist in the late maturation steps of the functional core of the 30S ribosomal subunit. Associates with free 30S ribosomal subunits (but not with 30S subunits that are part of 70S ribosomes or polysomes). Required for efficient processing of 16S rRNA. May interact with the 5'-terminal helix region of 16S rRNA.</text>
</comment>
<accession>A0A1G4GA79</accession>
<dbReference type="PANTHER" id="PTHR33515:SF1">
    <property type="entry name" value="RIBOSOME-BINDING FACTOR A, CHLOROPLASTIC-RELATED"/>
    <property type="match status" value="1"/>
</dbReference>
<dbReference type="KEGG" id="pmuc:ING2E5A_2663"/>
<evidence type="ECO:0000313" key="4">
    <source>
        <dbReference type="Proteomes" id="UP000178485"/>
    </source>
</evidence>
<dbReference type="SUPFAM" id="SSF89919">
    <property type="entry name" value="Ribosome-binding factor A, RbfA"/>
    <property type="match status" value="1"/>
</dbReference>
<evidence type="ECO:0000256" key="2">
    <source>
        <dbReference type="HAMAP-Rule" id="MF_00003"/>
    </source>
</evidence>